<dbReference type="Pfam" id="PF24986">
    <property type="entry name" value="PRC_RimM"/>
    <property type="match status" value="1"/>
</dbReference>
<evidence type="ECO:0000256" key="4">
    <source>
        <dbReference type="ARBA" id="ARBA00023186"/>
    </source>
</evidence>
<accession>A0AAU7JR18</accession>
<evidence type="ECO:0000256" key="1">
    <source>
        <dbReference type="ARBA" id="ARBA00022490"/>
    </source>
</evidence>
<dbReference type="InterPro" id="IPR011033">
    <property type="entry name" value="PRC_barrel-like_sf"/>
</dbReference>
<evidence type="ECO:0000259" key="7">
    <source>
        <dbReference type="Pfam" id="PF24986"/>
    </source>
</evidence>
<evidence type="ECO:0000313" key="8">
    <source>
        <dbReference type="EMBL" id="XBO42693.1"/>
    </source>
</evidence>
<comment type="function">
    <text evidence="5">An accessory protein needed during the final step in the assembly of 30S ribosomal subunit, possibly for assembly of the head region. Essential for efficient processing of 16S rRNA. May be needed both before and after RbfA during the maturation of 16S rRNA. It has affinity for free ribosomal 30S subunits but not for 70S ribosomes.</text>
</comment>
<dbReference type="NCBIfam" id="TIGR02273">
    <property type="entry name" value="16S_RimM"/>
    <property type="match status" value="1"/>
</dbReference>
<keyword evidence="4 5" id="KW-0143">Chaperone</keyword>
<keyword evidence="1 5" id="KW-0963">Cytoplasm</keyword>
<gene>
    <name evidence="5 8" type="primary">rimM</name>
    <name evidence="8" type="ORF">ABEG17_14095</name>
</gene>
<comment type="subunit">
    <text evidence="5">Binds ribosomal protein uS19.</text>
</comment>
<dbReference type="PANTHER" id="PTHR33692">
    <property type="entry name" value="RIBOSOME MATURATION FACTOR RIMM"/>
    <property type="match status" value="1"/>
</dbReference>
<dbReference type="SUPFAM" id="SSF50346">
    <property type="entry name" value="PRC-barrel domain"/>
    <property type="match status" value="1"/>
</dbReference>
<reference evidence="8" key="1">
    <citation type="submission" date="2024-05" db="EMBL/GenBank/DDBJ databases">
        <authorList>
            <person name="Kim S."/>
            <person name="Heo J."/>
            <person name="Choi H."/>
            <person name="Choi Y."/>
            <person name="Kwon S.-W."/>
            <person name="Kim Y."/>
        </authorList>
    </citation>
    <scope>NUCLEOTIDE SEQUENCE</scope>
    <source>
        <strain evidence="8">KACC 23699</strain>
    </source>
</reference>
<dbReference type="GO" id="GO:0005737">
    <property type="term" value="C:cytoplasm"/>
    <property type="evidence" value="ECO:0007669"/>
    <property type="project" value="UniProtKB-SubCell"/>
</dbReference>
<sequence>MPATDQLLVARIGKPHGLRGEVTVQAHTDDPERRFVPGVVFTTEAPAGSGVPRSLTLSTARLHQKVWLLGFDQIPDRTGAEGLRGTRLFVALGDVIDEVDDDEDGWYEDELVGLAVVNTAGATLGEVAGLETGVAQDLLVVTLASGRQALVPFVDEIVPEVDVEAGRVVIDPPPGLLELADE</sequence>
<name>A0AAU7JR18_9MICO</name>
<dbReference type="AlphaFoldDB" id="A0AAU7JR18"/>
<dbReference type="Gene3D" id="2.40.30.60">
    <property type="entry name" value="RimM"/>
    <property type="match status" value="1"/>
</dbReference>
<feature type="domain" description="Ribosome maturation factor RimM PRC barrel" evidence="7">
    <location>
        <begin position="109"/>
        <end position="176"/>
    </location>
</feature>
<proteinExistence type="inferred from homology"/>
<protein>
    <recommendedName>
        <fullName evidence="5">Ribosome maturation factor RimM</fullName>
    </recommendedName>
</protein>
<dbReference type="HAMAP" id="MF_00014">
    <property type="entry name" value="Ribosome_mat_RimM"/>
    <property type="match status" value="1"/>
</dbReference>
<dbReference type="InterPro" id="IPR056792">
    <property type="entry name" value="PRC_RimM"/>
</dbReference>
<organism evidence="8">
    <name type="scientific">Pedococcus sp. KACC 23699</name>
    <dbReference type="NCBI Taxonomy" id="3149228"/>
    <lineage>
        <taxon>Bacteria</taxon>
        <taxon>Bacillati</taxon>
        <taxon>Actinomycetota</taxon>
        <taxon>Actinomycetes</taxon>
        <taxon>Micrococcales</taxon>
        <taxon>Intrasporangiaceae</taxon>
        <taxon>Pedococcus</taxon>
    </lineage>
</organism>
<dbReference type="SUPFAM" id="SSF50447">
    <property type="entry name" value="Translation proteins"/>
    <property type="match status" value="1"/>
</dbReference>
<dbReference type="InterPro" id="IPR036976">
    <property type="entry name" value="RimM_N_sf"/>
</dbReference>
<comment type="subcellular location">
    <subcellularLocation>
        <location evidence="5">Cytoplasm</location>
    </subcellularLocation>
</comment>
<dbReference type="GO" id="GO:0006364">
    <property type="term" value="P:rRNA processing"/>
    <property type="evidence" value="ECO:0007669"/>
    <property type="project" value="UniProtKB-UniRule"/>
</dbReference>
<dbReference type="EMBL" id="CP157483">
    <property type="protein sequence ID" value="XBO42693.1"/>
    <property type="molecule type" value="Genomic_DNA"/>
</dbReference>
<dbReference type="GO" id="GO:0042274">
    <property type="term" value="P:ribosomal small subunit biogenesis"/>
    <property type="evidence" value="ECO:0007669"/>
    <property type="project" value="UniProtKB-UniRule"/>
</dbReference>
<dbReference type="InterPro" id="IPR011961">
    <property type="entry name" value="RimM"/>
</dbReference>
<evidence type="ECO:0000256" key="2">
    <source>
        <dbReference type="ARBA" id="ARBA00022517"/>
    </source>
</evidence>
<dbReference type="GO" id="GO:0005840">
    <property type="term" value="C:ribosome"/>
    <property type="evidence" value="ECO:0007669"/>
    <property type="project" value="InterPro"/>
</dbReference>
<dbReference type="RefSeq" id="WP_406830111.1">
    <property type="nucleotide sequence ID" value="NZ_CP157483.1"/>
</dbReference>
<dbReference type="InterPro" id="IPR009000">
    <property type="entry name" value="Transl_B-barrel_sf"/>
</dbReference>
<keyword evidence="2 5" id="KW-0690">Ribosome biogenesis</keyword>
<dbReference type="InterPro" id="IPR002676">
    <property type="entry name" value="RimM_N"/>
</dbReference>
<feature type="domain" description="RimM N-terminal" evidence="6">
    <location>
        <begin position="9"/>
        <end position="90"/>
    </location>
</feature>
<dbReference type="Gene3D" id="2.30.30.240">
    <property type="entry name" value="PRC-barrel domain"/>
    <property type="match status" value="1"/>
</dbReference>
<keyword evidence="3 5" id="KW-0698">rRNA processing</keyword>
<evidence type="ECO:0000259" key="6">
    <source>
        <dbReference type="Pfam" id="PF01782"/>
    </source>
</evidence>
<comment type="domain">
    <text evidence="5">The PRC barrel domain binds ribosomal protein uS19.</text>
</comment>
<dbReference type="GO" id="GO:0043022">
    <property type="term" value="F:ribosome binding"/>
    <property type="evidence" value="ECO:0007669"/>
    <property type="project" value="InterPro"/>
</dbReference>
<comment type="similarity">
    <text evidence="5">Belongs to the RimM family.</text>
</comment>
<evidence type="ECO:0000256" key="5">
    <source>
        <dbReference type="HAMAP-Rule" id="MF_00014"/>
    </source>
</evidence>
<dbReference type="Pfam" id="PF01782">
    <property type="entry name" value="RimM"/>
    <property type="match status" value="1"/>
</dbReference>
<dbReference type="PANTHER" id="PTHR33692:SF1">
    <property type="entry name" value="RIBOSOME MATURATION FACTOR RIMM"/>
    <property type="match status" value="1"/>
</dbReference>
<evidence type="ECO:0000256" key="3">
    <source>
        <dbReference type="ARBA" id="ARBA00022552"/>
    </source>
</evidence>